<dbReference type="AlphaFoldDB" id="A0A1I4MHZ5"/>
<evidence type="ECO:0000313" key="1">
    <source>
        <dbReference type="EMBL" id="SFM02871.1"/>
    </source>
</evidence>
<name>A0A1I4MHZ5_9HYPH</name>
<dbReference type="RefSeq" id="WP_091951920.1">
    <property type="nucleotide sequence ID" value="NZ_FOSV01000039.1"/>
</dbReference>
<proteinExistence type="predicted"/>
<dbReference type="EMBL" id="FOSV01000039">
    <property type="protein sequence ID" value="SFM02871.1"/>
    <property type="molecule type" value="Genomic_DNA"/>
</dbReference>
<dbReference type="Proteomes" id="UP000198804">
    <property type="component" value="Unassembled WGS sequence"/>
</dbReference>
<protein>
    <submittedName>
        <fullName evidence="1">Uncharacterized protein</fullName>
    </submittedName>
</protein>
<dbReference type="STRING" id="414703.SAMN04488125_13911"/>
<gene>
    <name evidence="1" type="ORF">SAMN04488125_13911</name>
</gene>
<accession>A0A1I4MHZ5</accession>
<organism evidence="1 2">
    <name type="scientific">Methylorubrum salsuginis</name>
    <dbReference type="NCBI Taxonomy" id="414703"/>
    <lineage>
        <taxon>Bacteria</taxon>
        <taxon>Pseudomonadati</taxon>
        <taxon>Pseudomonadota</taxon>
        <taxon>Alphaproteobacteria</taxon>
        <taxon>Hyphomicrobiales</taxon>
        <taxon>Methylobacteriaceae</taxon>
        <taxon>Methylorubrum</taxon>
    </lineage>
</organism>
<sequence length="201" mass="22605">MLKTSTDVPHVDPTHPAVAAILAFDLDAHSGHDTIAAALAPHVAAAPAIREWSEDDEWTAAENAVSAARLFVEGAANTTEDEDETWRLNQNQVARLRNLRWMQKAHREIIVRDRLGDFPGYKIQVHDWMPFGMRVEVYEPEASIDTDLPIIAINPDRYAETTRREVELSIDAWKAGHERGLREGAERIRKGMKALLEIEPA</sequence>
<evidence type="ECO:0000313" key="2">
    <source>
        <dbReference type="Proteomes" id="UP000198804"/>
    </source>
</evidence>
<keyword evidence="2" id="KW-1185">Reference proteome</keyword>
<reference evidence="2" key="1">
    <citation type="submission" date="2016-10" db="EMBL/GenBank/DDBJ databases">
        <authorList>
            <person name="Varghese N."/>
            <person name="Submissions S."/>
        </authorList>
    </citation>
    <scope>NUCLEOTIDE SEQUENCE [LARGE SCALE GENOMIC DNA]</scope>
    <source>
        <strain evidence="2">CGMCC 1.6474</strain>
    </source>
</reference>